<name>A0ABR4NCK9_9FUNG</name>
<proteinExistence type="predicted"/>
<dbReference type="SMART" id="SM00028">
    <property type="entry name" value="TPR"/>
    <property type="match status" value="13"/>
</dbReference>
<dbReference type="PROSITE" id="PS50005">
    <property type="entry name" value="TPR"/>
    <property type="match status" value="4"/>
</dbReference>
<evidence type="ECO:0000313" key="4">
    <source>
        <dbReference type="EMBL" id="KAL2917247.1"/>
    </source>
</evidence>
<dbReference type="Pfam" id="PF14559">
    <property type="entry name" value="TPR_19"/>
    <property type="match status" value="1"/>
</dbReference>
<sequence length="1655" mass="178485">MSAFVKSQLKAAREAIAAKNFEYAESTCNDVLENDPGNYTALVFRGLALLSLERTDESLRSYEAAVAAAPSQPLAYQGMLKLFESTQDQRGVLSTLTSLLPIYIEAKDAKKALETVQRQISIHLSDKNRAKAIQALKQLLPGSPVAALAPPDLPPPIEIWRQIAELREADDAETITREYEIRRRRLGTDTPAVIRLKVEREVMLASDMDQILEHLIELDSDAQRSAAHRSRLLQVLSRKLPHLPSESKEEVCSRVDNLARSLVDDGVADPHALETLIESENEPLESRDEDRISVAAAIEQECPIVLFSRAFIIWKSGESTDEAVRLIKNGLKESASSVFAYAMLSRIYYDNADWESTAAAAEKCRDLAAKSANTLARDLSNVHLQASIYLGEAYVHQGHRTVSQALLIFKSILQAHNSNVDALTGLGLALASIGKHDEAARCFDKILRIDADNQRATIELAWVDFQRGDYAAALERLESADLRETSFLVKYRLAHVHWTMPEGNLQLVYSLLIEAARLNPRYAPTFTLLGKYYLDANGDTVRAAKCFLKAISIDSNDEDASQSLALLWLEQSSSHSDEDSIFKAQELLKEFTANMPRAIWAWKLWGIIALARDKHEEAINCFQTALRIDAEDALLWTSLGEAYSLQGKYMAALKALDRALEISPESAHAVLLKAGVHQKLVMYPEAIKCYEACLAAVERDDQADPLAVVPALRGLAETLLHYARALYEDGGYGACAARLLEAVRICGRIISLCPDSEGAALILGDASLAAALLVPDIASPDHATALDAIASESAEAPAGIAPFDAPSAHGLSDAQADTLMRILRGAAWAYHRALALAVDHKQNAVHAAAYSHNLSVAYFHASKLAASRGSGDESSRVLGLAIRAVKVALRIHPDKALYWNALGVYTCTVDPKICQHALIKAAELDTENPCVWCNLGFFYVMQDDLDLAGQCFQRAQFADPDWALAWFGQGYVADVTGSKDSFDLYEHAYTLGNTSHYDILYSYGLECFKNPQRTASTLLQASHCLLKCVERRPADPAAFNLYGLVLERQGLHEAAIDAFAAAIRLLEQAREDASSRRLLAVALENKARVECAGGRFSDSFASFSAVLDLGQPTDAFTLVGQGLAAYFVGDLSASLHAFEKALAMCAGAEGDSAADAGRLKRLGNDTTLLLSQVLYALGTPEHIELAKQQLLQCIAADAQYVPAIISLAALGLVLQDWTLAQTAAAELLKLEPEVLGPFDSDADRVLAVLFSVQGQIKTARRFMCKAVHRFPWKAERWSRLAEQLLRHEPAASAVASTVAASALSVFEAASPDPLNPVTTAQVTDMQRAGGLAQLSDGNPRSRRRARAALCKAIRSAPSNASNWLALGLHQCAETVAAVSGCPTIEEPRKRPLDSLAYIAAPGDGAETGIDEDVFGDRAPLSSDDTAHLVDRLADSVLALVGSAAGRATETAEWAHLLKAEALVQRASATGDAGLAAAAAQHADAVIGATSGDSVRKAGYVVLGRALRAAGDPATAGEAFNKAAAIDGGAWTAPLDELAAVYDVGAMPSEAEMAHQAALALLGGQPQCKLPILDRLAWLHVRSNNLATASERINEALQLDPTHPLARYLQTLVMVRSGKTDGGSKGKLAKNMGMLRDMAGDAASGITHAMVEQLSA</sequence>
<organism evidence="4 5">
    <name type="scientific">Polyrhizophydium stewartii</name>
    <dbReference type="NCBI Taxonomy" id="2732419"/>
    <lineage>
        <taxon>Eukaryota</taxon>
        <taxon>Fungi</taxon>
        <taxon>Fungi incertae sedis</taxon>
        <taxon>Chytridiomycota</taxon>
        <taxon>Chytridiomycota incertae sedis</taxon>
        <taxon>Chytridiomycetes</taxon>
        <taxon>Rhizophydiales</taxon>
        <taxon>Rhizophydiales incertae sedis</taxon>
        <taxon>Polyrhizophydium</taxon>
    </lineage>
</organism>
<dbReference type="Pfam" id="PF13414">
    <property type="entry name" value="TPR_11"/>
    <property type="match status" value="1"/>
</dbReference>
<dbReference type="Pfam" id="PF13432">
    <property type="entry name" value="TPR_16"/>
    <property type="match status" value="2"/>
</dbReference>
<dbReference type="InterPro" id="IPR019734">
    <property type="entry name" value="TPR_rpt"/>
</dbReference>
<evidence type="ECO:0000256" key="1">
    <source>
        <dbReference type="ARBA" id="ARBA00022737"/>
    </source>
</evidence>
<dbReference type="PANTHER" id="PTHR15704:SF7">
    <property type="entry name" value="SUPERKILLER COMPLEX PROTEIN 3"/>
    <property type="match status" value="1"/>
</dbReference>
<dbReference type="InterPro" id="IPR039226">
    <property type="entry name" value="Ski3/TTC37"/>
</dbReference>
<dbReference type="Gene3D" id="1.25.40.10">
    <property type="entry name" value="Tetratricopeptide repeat domain"/>
    <property type="match status" value="7"/>
</dbReference>
<gene>
    <name evidence="4" type="primary">SKI3</name>
    <name evidence="4" type="ORF">HK105_203312</name>
</gene>
<comment type="caution">
    <text evidence="4">The sequence shown here is derived from an EMBL/GenBank/DDBJ whole genome shotgun (WGS) entry which is preliminary data.</text>
</comment>
<feature type="repeat" description="TPR" evidence="3">
    <location>
        <begin position="599"/>
        <end position="632"/>
    </location>
</feature>
<evidence type="ECO:0000256" key="2">
    <source>
        <dbReference type="ARBA" id="ARBA00022803"/>
    </source>
</evidence>
<feature type="repeat" description="TPR" evidence="3">
    <location>
        <begin position="633"/>
        <end position="666"/>
    </location>
</feature>
<feature type="repeat" description="TPR" evidence="3">
    <location>
        <begin position="929"/>
        <end position="962"/>
    </location>
</feature>
<evidence type="ECO:0000256" key="3">
    <source>
        <dbReference type="PROSITE-ProRule" id="PRU00339"/>
    </source>
</evidence>
<protein>
    <submittedName>
        <fullName evidence="4">Superkiller protein 3</fullName>
    </submittedName>
</protein>
<evidence type="ECO:0000313" key="5">
    <source>
        <dbReference type="Proteomes" id="UP001527925"/>
    </source>
</evidence>
<accession>A0ABR4NCK9</accession>
<feature type="repeat" description="TPR" evidence="3">
    <location>
        <begin position="420"/>
        <end position="453"/>
    </location>
</feature>
<dbReference type="SUPFAM" id="SSF48452">
    <property type="entry name" value="TPR-like"/>
    <property type="match status" value="6"/>
</dbReference>
<dbReference type="PANTHER" id="PTHR15704">
    <property type="entry name" value="SUPERKILLER 3 PROTEIN-RELATED"/>
    <property type="match status" value="1"/>
</dbReference>
<dbReference type="InterPro" id="IPR011990">
    <property type="entry name" value="TPR-like_helical_dom_sf"/>
</dbReference>
<keyword evidence="2 3" id="KW-0802">TPR repeat</keyword>
<keyword evidence="5" id="KW-1185">Reference proteome</keyword>
<dbReference type="EMBL" id="JADGIZ020000012">
    <property type="protein sequence ID" value="KAL2917247.1"/>
    <property type="molecule type" value="Genomic_DNA"/>
</dbReference>
<reference evidence="4 5" key="1">
    <citation type="submission" date="2023-09" db="EMBL/GenBank/DDBJ databases">
        <title>Pangenome analysis of Batrachochytrium dendrobatidis and related Chytrids.</title>
        <authorList>
            <person name="Yacoub M.N."/>
            <person name="Stajich J.E."/>
            <person name="James T.Y."/>
        </authorList>
    </citation>
    <scope>NUCLEOTIDE SEQUENCE [LARGE SCALE GENOMIC DNA]</scope>
    <source>
        <strain evidence="4 5">JEL0888</strain>
    </source>
</reference>
<keyword evidence="1" id="KW-0677">Repeat</keyword>
<dbReference type="PROSITE" id="PS50293">
    <property type="entry name" value="TPR_REGION"/>
    <property type="match status" value="1"/>
</dbReference>
<dbReference type="Proteomes" id="UP001527925">
    <property type="component" value="Unassembled WGS sequence"/>
</dbReference>